<proteinExistence type="predicted"/>
<protein>
    <submittedName>
        <fullName evidence="2">Uncharacterized protein</fullName>
    </submittedName>
</protein>
<dbReference type="EMBL" id="BK032631">
    <property type="protein sequence ID" value="DAF52261.1"/>
    <property type="molecule type" value="Genomic_DNA"/>
</dbReference>
<name>A0A8S5SMI0_9CAUD</name>
<organism evidence="2">
    <name type="scientific">Podoviridae sp. ctIKM86</name>
    <dbReference type="NCBI Taxonomy" id="2827729"/>
    <lineage>
        <taxon>Viruses</taxon>
        <taxon>Duplodnaviria</taxon>
        <taxon>Heunggongvirae</taxon>
        <taxon>Uroviricota</taxon>
        <taxon>Caudoviricetes</taxon>
    </lineage>
</organism>
<evidence type="ECO:0000313" key="2">
    <source>
        <dbReference type="EMBL" id="DAF52261.1"/>
    </source>
</evidence>
<feature type="compositionally biased region" description="Basic and acidic residues" evidence="1">
    <location>
        <begin position="29"/>
        <end position="39"/>
    </location>
</feature>
<accession>A0A8S5SMI0</accession>
<evidence type="ECO:0000256" key="1">
    <source>
        <dbReference type="SAM" id="MobiDB-lite"/>
    </source>
</evidence>
<feature type="compositionally biased region" description="Acidic residues" evidence="1">
    <location>
        <begin position="12"/>
        <end position="25"/>
    </location>
</feature>
<feature type="region of interest" description="Disordered" evidence="1">
    <location>
        <begin position="12"/>
        <end position="39"/>
    </location>
</feature>
<sequence length="39" mass="4650">MDEYNLLIELDDYTDEPIEDTDIDLSQDNPEKELDFNND</sequence>
<reference evidence="2" key="1">
    <citation type="journal article" date="2021" name="Proc. Natl. Acad. Sci. U.S.A.">
        <title>A Catalog of Tens of Thousands of Viruses from Human Metagenomes Reveals Hidden Associations with Chronic Diseases.</title>
        <authorList>
            <person name="Tisza M.J."/>
            <person name="Buck C.B."/>
        </authorList>
    </citation>
    <scope>NUCLEOTIDE SEQUENCE</scope>
    <source>
        <strain evidence="2">CtIKM86</strain>
    </source>
</reference>